<feature type="region of interest" description="Disordered" evidence="2">
    <location>
        <begin position="80"/>
        <end position="99"/>
    </location>
</feature>
<accession>A0A1I2JA75</accession>
<dbReference type="InterPro" id="IPR046929">
    <property type="entry name" value="HTH_Tnp"/>
</dbReference>
<dbReference type="Pfam" id="PF20310">
    <property type="entry name" value="HTH_Tnp_2"/>
    <property type="match status" value="1"/>
</dbReference>
<evidence type="ECO:0000313" key="3">
    <source>
        <dbReference type="EMBL" id="SFF50733.1"/>
    </source>
</evidence>
<protein>
    <submittedName>
        <fullName evidence="3">Uncharacterized protein</fullName>
    </submittedName>
</protein>
<dbReference type="EMBL" id="FONN01000075">
    <property type="protein sequence ID" value="SFF50733.1"/>
    <property type="molecule type" value="Genomic_DNA"/>
</dbReference>
<dbReference type="Proteomes" id="UP000183410">
    <property type="component" value="Unassembled WGS sequence"/>
</dbReference>
<sequence length="141" mass="16276">MSKKCFTTQEQAQLRTNPYVKNVSAKAITYTDAFKERFIQEYNQGKLPSEIFQGAGFALDVLGATRIKKASNRWRTAYQEQGPAGLTDARKHASGRPLGRELSLEEKYARLEAKMKWLEAENEFLKKLDQLERQMRKKKSN</sequence>
<evidence type="ECO:0000313" key="4">
    <source>
        <dbReference type="Proteomes" id="UP000183410"/>
    </source>
</evidence>
<proteinExistence type="predicted"/>
<keyword evidence="1" id="KW-0175">Coiled coil</keyword>
<organism evidence="3 4">
    <name type="scientific">Paenibacillus algorifonticola</name>
    <dbReference type="NCBI Taxonomy" id="684063"/>
    <lineage>
        <taxon>Bacteria</taxon>
        <taxon>Bacillati</taxon>
        <taxon>Bacillota</taxon>
        <taxon>Bacilli</taxon>
        <taxon>Bacillales</taxon>
        <taxon>Paenibacillaceae</taxon>
        <taxon>Paenibacillus</taxon>
    </lineage>
</organism>
<dbReference type="AlphaFoldDB" id="A0A1I2JA75"/>
<keyword evidence="4" id="KW-1185">Reference proteome</keyword>
<evidence type="ECO:0000256" key="2">
    <source>
        <dbReference type="SAM" id="MobiDB-lite"/>
    </source>
</evidence>
<reference evidence="4" key="1">
    <citation type="submission" date="2016-10" db="EMBL/GenBank/DDBJ databases">
        <authorList>
            <person name="Varghese N."/>
            <person name="Submissions S."/>
        </authorList>
    </citation>
    <scope>NUCLEOTIDE SEQUENCE [LARGE SCALE GENOMIC DNA]</scope>
    <source>
        <strain evidence="4">CGMCC 1.10223</strain>
    </source>
</reference>
<name>A0A1I2JA75_9BACL</name>
<feature type="coiled-coil region" evidence="1">
    <location>
        <begin position="101"/>
        <end position="141"/>
    </location>
</feature>
<evidence type="ECO:0000256" key="1">
    <source>
        <dbReference type="SAM" id="Coils"/>
    </source>
</evidence>
<gene>
    <name evidence="3" type="ORF">SAMN04487969_1752</name>
</gene>
<dbReference type="SUPFAM" id="SSF46689">
    <property type="entry name" value="Homeodomain-like"/>
    <property type="match status" value="1"/>
</dbReference>
<dbReference type="InterPro" id="IPR009057">
    <property type="entry name" value="Homeodomain-like_sf"/>
</dbReference>